<reference evidence="3" key="1">
    <citation type="submission" date="2018-01" db="EMBL/GenBank/DDBJ databases">
        <authorList>
            <person name="Mao J.F."/>
        </authorList>
    </citation>
    <scope>NUCLEOTIDE SEQUENCE</scope>
    <source>
        <strain evidence="3">Huo1</strain>
        <tissue evidence="3">Leaf</tissue>
    </source>
</reference>
<comment type="caution">
    <text evidence="3">The sequence shown here is derived from an EMBL/GenBank/DDBJ whole genome shotgun (WGS) entry which is preliminary data.</text>
</comment>
<reference evidence="3" key="2">
    <citation type="submission" date="2020-08" db="EMBL/GenBank/DDBJ databases">
        <title>Plant Genome Project.</title>
        <authorList>
            <person name="Zhang R.-G."/>
        </authorList>
    </citation>
    <scope>NUCLEOTIDE SEQUENCE</scope>
    <source>
        <strain evidence="3">Huo1</strain>
        <tissue evidence="3">Leaf</tissue>
    </source>
</reference>
<gene>
    <name evidence="3" type="ORF">SASPL_131300</name>
</gene>
<feature type="chain" id="PRO_5036493118" description="Retrovirus-related Pol polyprotein from transposon TNT 1-94-like beta-barrel domain-containing protein" evidence="1">
    <location>
        <begin position="30"/>
        <end position="254"/>
    </location>
</feature>
<dbReference type="EMBL" id="PNBA02000011">
    <property type="protein sequence ID" value="KAG6408295.1"/>
    <property type="molecule type" value="Genomic_DNA"/>
</dbReference>
<evidence type="ECO:0000259" key="2">
    <source>
        <dbReference type="Pfam" id="PF22936"/>
    </source>
</evidence>
<organism evidence="3">
    <name type="scientific">Salvia splendens</name>
    <name type="common">Scarlet sage</name>
    <dbReference type="NCBI Taxonomy" id="180675"/>
    <lineage>
        <taxon>Eukaryota</taxon>
        <taxon>Viridiplantae</taxon>
        <taxon>Streptophyta</taxon>
        <taxon>Embryophyta</taxon>
        <taxon>Tracheophyta</taxon>
        <taxon>Spermatophyta</taxon>
        <taxon>Magnoliopsida</taxon>
        <taxon>eudicotyledons</taxon>
        <taxon>Gunneridae</taxon>
        <taxon>Pentapetalae</taxon>
        <taxon>asterids</taxon>
        <taxon>lamiids</taxon>
        <taxon>Lamiales</taxon>
        <taxon>Lamiaceae</taxon>
        <taxon>Nepetoideae</taxon>
        <taxon>Mentheae</taxon>
        <taxon>Salviinae</taxon>
        <taxon>Salvia</taxon>
        <taxon>Salvia subgen. Calosphace</taxon>
        <taxon>core Calosphace</taxon>
    </lineage>
</organism>
<name>A0A8X8X7I6_SALSN</name>
<keyword evidence="1" id="KW-0732">Signal</keyword>
<evidence type="ECO:0000313" key="3">
    <source>
        <dbReference type="EMBL" id="KAG6408295.1"/>
    </source>
</evidence>
<feature type="signal peptide" evidence="1">
    <location>
        <begin position="1"/>
        <end position="29"/>
    </location>
</feature>
<sequence>MPATVICYCCCSILCYLLLLLNLAPALLAQFCSGSTVCDCYLSAIVICLLLYYYNYYSIPPTAVVLLLQSFFIMSNFRPPIETTIKASSSSSTTDATSVAAFAVSLGKSCTLDSGASTHITGTKSIFSSFSPSSLPSVRLADGNYSPVTGTGVVKPTAHITLDNVLFAPNFPDLQTKRMIGRGHERGGLYYLDPISPVSRSALSAAVSPSIHDVIDLQQPLKPLKQNQIQAHVHCHNHLRLQLLKMQFLLMSYP</sequence>
<evidence type="ECO:0000313" key="4">
    <source>
        <dbReference type="Proteomes" id="UP000298416"/>
    </source>
</evidence>
<dbReference type="InterPro" id="IPR054722">
    <property type="entry name" value="PolX-like_BBD"/>
</dbReference>
<evidence type="ECO:0000256" key="1">
    <source>
        <dbReference type="SAM" id="SignalP"/>
    </source>
</evidence>
<feature type="domain" description="Retrovirus-related Pol polyprotein from transposon TNT 1-94-like beta-barrel" evidence="2">
    <location>
        <begin position="111"/>
        <end position="171"/>
    </location>
</feature>
<dbReference type="AlphaFoldDB" id="A0A8X8X7I6"/>
<dbReference type="Pfam" id="PF22936">
    <property type="entry name" value="Pol_BBD"/>
    <property type="match status" value="1"/>
</dbReference>
<dbReference type="Proteomes" id="UP000298416">
    <property type="component" value="Unassembled WGS sequence"/>
</dbReference>
<protein>
    <recommendedName>
        <fullName evidence="2">Retrovirus-related Pol polyprotein from transposon TNT 1-94-like beta-barrel domain-containing protein</fullName>
    </recommendedName>
</protein>
<accession>A0A8X8X7I6</accession>
<proteinExistence type="predicted"/>
<keyword evidence="4" id="KW-1185">Reference proteome</keyword>